<reference evidence="2" key="2">
    <citation type="submission" date="2021-10" db="EMBL/GenBank/DDBJ databases">
        <title>Genome of Winogradskyella sp. E313.</title>
        <authorList>
            <person name="Zhou Y."/>
        </authorList>
    </citation>
    <scope>NUCLEOTIDE SEQUENCE</scope>
    <source>
        <strain evidence="2">E313</strain>
    </source>
</reference>
<gene>
    <name evidence="2" type="ORF">J1C55_03220</name>
</gene>
<keyword evidence="3" id="KW-1185">Reference proteome</keyword>
<keyword evidence="1" id="KW-0472">Membrane</keyword>
<evidence type="ECO:0000313" key="3">
    <source>
        <dbReference type="Proteomes" id="UP000778797"/>
    </source>
</evidence>
<organism evidence="2 3">
    <name type="scientific">Winogradskyella immobilis</name>
    <dbReference type="NCBI Taxonomy" id="2816852"/>
    <lineage>
        <taxon>Bacteria</taxon>
        <taxon>Pseudomonadati</taxon>
        <taxon>Bacteroidota</taxon>
        <taxon>Flavobacteriia</taxon>
        <taxon>Flavobacteriales</taxon>
        <taxon>Flavobacteriaceae</taxon>
        <taxon>Winogradskyella</taxon>
    </lineage>
</organism>
<protein>
    <submittedName>
        <fullName evidence="2">Uncharacterized protein</fullName>
    </submittedName>
</protein>
<dbReference type="EMBL" id="JAFMPT010000003">
    <property type="protein sequence ID" value="MCC1483590.1"/>
    <property type="molecule type" value="Genomic_DNA"/>
</dbReference>
<name>A0ABS8ELZ9_9FLAO</name>
<dbReference type="RefSeq" id="WP_227476043.1">
    <property type="nucleotide sequence ID" value="NZ_JAFMPT010000003.1"/>
</dbReference>
<accession>A0ABS8ELZ9</accession>
<keyword evidence="1" id="KW-0812">Transmembrane</keyword>
<feature type="transmembrane region" description="Helical" evidence="1">
    <location>
        <begin position="7"/>
        <end position="27"/>
    </location>
</feature>
<evidence type="ECO:0000256" key="1">
    <source>
        <dbReference type="SAM" id="Phobius"/>
    </source>
</evidence>
<proteinExistence type="predicted"/>
<evidence type="ECO:0000313" key="2">
    <source>
        <dbReference type="EMBL" id="MCC1483590.1"/>
    </source>
</evidence>
<dbReference type="Proteomes" id="UP000778797">
    <property type="component" value="Unassembled WGS sequence"/>
</dbReference>
<keyword evidence="1" id="KW-1133">Transmembrane helix</keyword>
<comment type="caution">
    <text evidence="2">The sequence shown here is derived from an EMBL/GenBank/DDBJ whole genome shotgun (WGS) entry which is preliminary data.</text>
</comment>
<feature type="transmembrane region" description="Helical" evidence="1">
    <location>
        <begin position="33"/>
        <end position="55"/>
    </location>
</feature>
<reference evidence="2" key="1">
    <citation type="submission" date="2021-03" db="EMBL/GenBank/DDBJ databases">
        <authorList>
            <person name="Ping X."/>
        </authorList>
    </citation>
    <scope>NUCLEOTIDE SEQUENCE</scope>
    <source>
        <strain evidence="2">E313</strain>
    </source>
</reference>
<sequence>MFPLNKNLLAIIVVAIIVLTFFIAGLFEVLEDVTIKWTLIGATGIIVLCTFIFLIKNSSNKKSP</sequence>